<evidence type="ECO:0000313" key="3">
    <source>
        <dbReference type="Proteomes" id="UP000198775"/>
    </source>
</evidence>
<organism evidence="2 3">
    <name type="scientific">Halorientalis persicus</name>
    <dbReference type="NCBI Taxonomy" id="1367881"/>
    <lineage>
        <taxon>Archaea</taxon>
        <taxon>Methanobacteriati</taxon>
        <taxon>Methanobacteriota</taxon>
        <taxon>Stenosarchaea group</taxon>
        <taxon>Halobacteria</taxon>
        <taxon>Halobacteriales</taxon>
        <taxon>Haloarculaceae</taxon>
        <taxon>Halorientalis</taxon>
    </lineage>
</organism>
<dbReference type="RefSeq" id="WP_092662180.1">
    <property type="nucleotide sequence ID" value="NZ_FOCX01000017.1"/>
</dbReference>
<dbReference type="EMBL" id="FOCX01000017">
    <property type="protein sequence ID" value="SEO73028.1"/>
    <property type="molecule type" value="Genomic_DNA"/>
</dbReference>
<feature type="region of interest" description="Disordered" evidence="1">
    <location>
        <begin position="1"/>
        <end position="25"/>
    </location>
</feature>
<keyword evidence="3" id="KW-1185">Reference proteome</keyword>
<gene>
    <name evidence="2" type="ORF">SAMN05216388_1017130</name>
</gene>
<sequence>MSDAEEIDINWGPDQPTPTDEPQANVYPDGDVRVNAAAGRQFFDTDEVAVGAAPDAGLLVFDPDCERTDQTLQIHRTADEDGGEISATSRTRQLLDLDTLEETLRVPIVERPDGLLVADVGAVLADGDDDDSPDAERAEQMRDAMGDAVDAAGDDPDDILAEYHTSQPLVEEFLVDALARGQREFVASEIADAMDEGLGSVTVGHALSALMDADDAPMAVAKTDKTGDNNATVWRVEPGVELAAKLEADAAVDLEGVLGEDVDSVQALAEALDIEEGEARRRAMDAGVYTGLQDHVDRPGVER</sequence>
<dbReference type="Proteomes" id="UP000198775">
    <property type="component" value="Unassembled WGS sequence"/>
</dbReference>
<evidence type="ECO:0000313" key="2">
    <source>
        <dbReference type="EMBL" id="SEO73028.1"/>
    </source>
</evidence>
<accession>A0A1H8S3Y1</accession>
<proteinExistence type="predicted"/>
<evidence type="ECO:0000256" key="1">
    <source>
        <dbReference type="SAM" id="MobiDB-lite"/>
    </source>
</evidence>
<reference evidence="3" key="1">
    <citation type="submission" date="2016-10" db="EMBL/GenBank/DDBJ databases">
        <authorList>
            <person name="Varghese N."/>
            <person name="Submissions S."/>
        </authorList>
    </citation>
    <scope>NUCLEOTIDE SEQUENCE [LARGE SCALE GENOMIC DNA]</scope>
    <source>
        <strain evidence="3">IBRC-M 10043</strain>
    </source>
</reference>
<protein>
    <submittedName>
        <fullName evidence="2">Uncharacterized protein</fullName>
    </submittedName>
</protein>
<name>A0A1H8S3Y1_9EURY</name>
<dbReference type="AlphaFoldDB" id="A0A1H8S3Y1"/>